<proteinExistence type="predicted"/>
<reference evidence="1" key="1">
    <citation type="submission" date="2012-11" db="EMBL/GenBank/DDBJ databases">
        <title>Dependencies among metagenomic species, viruses, plasmids and units of genetic variation.</title>
        <authorList>
            <person name="Nielsen H.B."/>
            <person name="Almeida M."/>
            <person name="Juncker A.S."/>
            <person name="Rasmussen S."/>
            <person name="Li J."/>
            <person name="Sunagawa S."/>
            <person name="Plichta D."/>
            <person name="Gautier L."/>
            <person name="Le Chatelier E."/>
            <person name="Peletier E."/>
            <person name="Bonde I."/>
            <person name="Nielsen T."/>
            <person name="Manichanh C."/>
            <person name="Arumugam M."/>
            <person name="Batto J."/>
            <person name="Santos M.B.Q.D."/>
            <person name="Blom N."/>
            <person name="Borruel N."/>
            <person name="Burgdorf K.S."/>
            <person name="Boumezbeur F."/>
            <person name="Casellas F."/>
            <person name="Dore J."/>
            <person name="Guarner F."/>
            <person name="Hansen T."/>
            <person name="Hildebrand F."/>
            <person name="Kaas R.S."/>
            <person name="Kennedy S."/>
            <person name="Kristiansen K."/>
            <person name="Kultima J.R."/>
            <person name="Leonard P."/>
            <person name="Levenez F."/>
            <person name="Lund O."/>
            <person name="Moumen B."/>
            <person name="Le Paslier D."/>
            <person name="Pons N."/>
            <person name="Pedersen O."/>
            <person name="Prifti E."/>
            <person name="Qin J."/>
            <person name="Raes J."/>
            <person name="Tap J."/>
            <person name="Tims S."/>
            <person name="Ussery D.W."/>
            <person name="Yamada T."/>
            <person name="MetaHit consortium"/>
            <person name="Renault P."/>
            <person name="Sicheritz-Ponten T."/>
            <person name="Bork P."/>
            <person name="Wang J."/>
            <person name="Brunak S."/>
            <person name="Ehrlich S.D."/>
        </authorList>
    </citation>
    <scope>NUCLEOTIDE SEQUENCE [LARGE SCALE GENOMIC DNA]</scope>
</reference>
<gene>
    <name evidence="1" type="ORF">BN587_01907</name>
</gene>
<dbReference type="HOGENOM" id="CLU_096751_0_0_9"/>
<name>R6X1V8_9FIRM</name>
<dbReference type="Proteomes" id="UP000014937">
    <property type="component" value="Unassembled WGS sequence"/>
</dbReference>
<evidence type="ECO:0000313" key="2">
    <source>
        <dbReference type="Proteomes" id="UP000014937"/>
    </source>
</evidence>
<evidence type="ECO:0000313" key="1">
    <source>
        <dbReference type="EMBL" id="CDD10261.1"/>
    </source>
</evidence>
<dbReference type="AlphaFoldDB" id="R6X1V8"/>
<protein>
    <submittedName>
        <fullName evidence="1">Uncharacterized protein</fullName>
    </submittedName>
</protein>
<dbReference type="RefSeq" id="WP_021720940.1">
    <property type="nucleotide sequence ID" value="NZ_FR892819.1"/>
</dbReference>
<sequence length="252" mass="28942">MVPGLKSFKESFSDFMDQYVIIGGAACDIYMESEDSFFRATKDLDIVLIVEALTPEFVSKFWQYVQTAGYQHIDKSKQKPEFYRFSKPISKEYPAMIELFSRPPYNVELSFAANVVPIHVDDSSISLSAILLNDEYYEFMKSGRISIDGISILDYQYIIPFKAKAWLDLSERKISGESIDSKNIKKHKNDIFRLSALLLEGKSLSLPDKIAEDMLEFITKVADEPVDMKSLGLKGMKVESLLELIRQYYMLR</sequence>
<dbReference type="EMBL" id="CBGL010000028">
    <property type="protein sequence ID" value="CDD10261.1"/>
    <property type="molecule type" value="Genomic_DNA"/>
</dbReference>
<accession>R6X1V8</accession>
<organism evidence="1 2">
    <name type="scientific">Phascolarctobacterium succinatutens CAG:287</name>
    <dbReference type="NCBI Taxonomy" id="1263101"/>
    <lineage>
        <taxon>Bacteria</taxon>
        <taxon>Bacillati</taxon>
        <taxon>Bacillota</taxon>
        <taxon>Negativicutes</taxon>
        <taxon>Acidaminococcales</taxon>
        <taxon>Acidaminococcaceae</taxon>
        <taxon>Phascolarctobacterium</taxon>
    </lineage>
</organism>
<comment type="caution">
    <text evidence="1">The sequence shown here is derived from an EMBL/GenBank/DDBJ whole genome shotgun (WGS) entry which is preliminary data.</text>
</comment>